<keyword evidence="1" id="KW-0732">Signal</keyword>
<dbReference type="OrthoDB" id="1894652at2759"/>
<feature type="chain" id="PRO_5040313006" evidence="1">
    <location>
        <begin position="20"/>
        <end position="122"/>
    </location>
</feature>
<evidence type="ECO:0000313" key="2">
    <source>
        <dbReference type="EMBL" id="CAG9764620.1"/>
    </source>
</evidence>
<dbReference type="AlphaFoldDB" id="A0A9N9MPV3"/>
<dbReference type="EMBL" id="OU892278">
    <property type="protein sequence ID" value="CAG9764620.1"/>
    <property type="molecule type" value="Genomic_DNA"/>
</dbReference>
<reference evidence="2" key="1">
    <citation type="submission" date="2022-01" db="EMBL/GenBank/DDBJ databases">
        <authorList>
            <person name="King R."/>
        </authorList>
    </citation>
    <scope>NUCLEOTIDE SEQUENCE</scope>
</reference>
<protein>
    <submittedName>
        <fullName evidence="2">Uncharacterized protein</fullName>
    </submittedName>
</protein>
<gene>
    <name evidence="2" type="ORF">CEUTPL_LOCUS5254</name>
</gene>
<dbReference type="Proteomes" id="UP001152799">
    <property type="component" value="Chromosome 2"/>
</dbReference>
<organism evidence="2 3">
    <name type="scientific">Ceutorhynchus assimilis</name>
    <name type="common">cabbage seed weevil</name>
    <dbReference type="NCBI Taxonomy" id="467358"/>
    <lineage>
        <taxon>Eukaryota</taxon>
        <taxon>Metazoa</taxon>
        <taxon>Ecdysozoa</taxon>
        <taxon>Arthropoda</taxon>
        <taxon>Hexapoda</taxon>
        <taxon>Insecta</taxon>
        <taxon>Pterygota</taxon>
        <taxon>Neoptera</taxon>
        <taxon>Endopterygota</taxon>
        <taxon>Coleoptera</taxon>
        <taxon>Polyphaga</taxon>
        <taxon>Cucujiformia</taxon>
        <taxon>Curculionidae</taxon>
        <taxon>Ceutorhynchinae</taxon>
        <taxon>Ceutorhynchus</taxon>
    </lineage>
</organism>
<keyword evidence="3" id="KW-1185">Reference proteome</keyword>
<sequence length="122" mass="13152">MAQFLCLAVILFISAILGAIQVDASSLEHDGSVVIKLQHALNGGPNPVYTERGTLTIHSLRLGQAIISQKPLSEADKKQIQGGGSIIFAKDSIECKTIDKYNCLNNEKHFELACAYVQGDPV</sequence>
<feature type="signal peptide" evidence="1">
    <location>
        <begin position="1"/>
        <end position="19"/>
    </location>
</feature>
<evidence type="ECO:0000313" key="3">
    <source>
        <dbReference type="Proteomes" id="UP001152799"/>
    </source>
</evidence>
<accession>A0A9N9MPV3</accession>
<evidence type="ECO:0000256" key="1">
    <source>
        <dbReference type="SAM" id="SignalP"/>
    </source>
</evidence>
<proteinExistence type="predicted"/>
<name>A0A9N9MPV3_9CUCU</name>